<evidence type="ECO:0000313" key="3">
    <source>
        <dbReference type="Proteomes" id="UP000276133"/>
    </source>
</evidence>
<reference evidence="2 3" key="1">
    <citation type="journal article" date="2018" name="Sci. Rep.">
        <title>Genomic signatures of local adaptation to the degree of environmental predictability in rotifers.</title>
        <authorList>
            <person name="Franch-Gras L."/>
            <person name="Hahn C."/>
            <person name="Garcia-Roger E.M."/>
            <person name="Carmona M.J."/>
            <person name="Serra M."/>
            <person name="Gomez A."/>
        </authorList>
    </citation>
    <scope>NUCLEOTIDE SEQUENCE [LARGE SCALE GENOMIC DNA]</scope>
    <source>
        <strain evidence="2">HYR1</strain>
    </source>
</reference>
<comment type="caution">
    <text evidence="2">The sequence shown here is derived from an EMBL/GenBank/DDBJ whole genome shotgun (WGS) entry which is preliminary data.</text>
</comment>
<evidence type="ECO:0000256" key="1">
    <source>
        <dbReference type="SAM" id="SignalP"/>
    </source>
</evidence>
<name>A0A3M7TC36_BRAPC</name>
<dbReference type="EMBL" id="REGN01000004">
    <property type="protein sequence ID" value="RNA45238.1"/>
    <property type="molecule type" value="Genomic_DNA"/>
</dbReference>
<dbReference type="AlphaFoldDB" id="A0A3M7TC36"/>
<organism evidence="2 3">
    <name type="scientific">Brachionus plicatilis</name>
    <name type="common">Marine rotifer</name>
    <name type="synonym">Brachionus muelleri</name>
    <dbReference type="NCBI Taxonomy" id="10195"/>
    <lineage>
        <taxon>Eukaryota</taxon>
        <taxon>Metazoa</taxon>
        <taxon>Spiralia</taxon>
        <taxon>Gnathifera</taxon>
        <taxon>Rotifera</taxon>
        <taxon>Eurotatoria</taxon>
        <taxon>Monogononta</taxon>
        <taxon>Pseudotrocha</taxon>
        <taxon>Ploima</taxon>
        <taxon>Brachionidae</taxon>
        <taxon>Brachionus</taxon>
    </lineage>
</organism>
<keyword evidence="3" id="KW-1185">Reference proteome</keyword>
<feature type="signal peptide" evidence="1">
    <location>
        <begin position="1"/>
        <end position="18"/>
    </location>
</feature>
<accession>A0A3M7TC36</accession>
<protein>
    <submittedName>
        <fullName evidence="2">Uncharacterized protein</fullName>
    </submittedName>
</protein>
<proteinExistence type="predicted"/>
<sequence>MSMKSHLMRMFLINWVVGSYDEFEAISDYGMITIEDSCVDDDGDESRCCKGQVNMWKLCYVVNRKEEDKN</sequence>
<dbReference type="Proteomes" id="UP000276133">
    <property type="component" value="Unassembled WGS sequence"/>
</dbReference>
<evidence type="ECO:0000313" key="2">
    <source>
        <dbReference type="EMBL" id="RNA45238.1"/>
    </source>
</evidence>
<feature type="chain" id="PRO_5018030724" evidence="1">
    <location>
        <begin position="19"/>
        <end position="70"/>
    </location>
</feature>
<gene>
    <name evidence="2" type="ORF">BpHYR1_053807</name>
</gene>
<keyword evidence="1" id="KW-0732">Signal</keyword>